<evidence type="ECO:0000313" key="4">
    <source>
        <dbReference type="Proteomes" id="UP000238196"/>
    </source>
</evidence>
<dbReference type="OrthoDB" id="8547299at2"/>
<dbReference type="InterPro" id="IPR012902">
    <property type="entry name" value="N_methyl_site"/>
</dbReference>
<comment type="caution">
    <text evidence="3">The sequence shown here is derived from an EMBL/GenBank/DDBJ whole genome shotgun (WGS) entry which is preliminary data.</text>
</comment>
<evidence type="ECO:0000256" key="1">
    <source>
        <dbReference type="SAM" id="Phobius"/>
    </source>
</evidence>
<organism evidence="3 4">
    <name type="scientific">Proteobacteria bacterium 228</name>
    <dbReference type="NCBI Taxonomy" id="2083153"/>
    <lineage>
        <taxon>Bacteria</taxon>
        <taxon>Pseudomonadati</taxon>
        <taxon>Pseudomonadota</taxon>
    </lineage>
</organism>
<dbReference type="Pfam" id="PF22150">
    <property type="entry name" value="Tt1218-like"/>
    <property type="match status" value="1"/>
</dbReference>
<evidence type="ECO:0000259" key="2">
    <source>
        <dbReference type="Pfam" id="PF22150"/>
    </source>
</evidence>
<dbReference type="InterPro" id="IPR013362">
    <property type="entry name" value="Pilus_4_PilV"/>
</dbReference>
<keyword evidence="1" id="KW-1133">Transmembrane helix</keyword>
<dbReference type="AlphaFoldDB" id="A0A2S5KSS9"/>
<accession>A0A2S5KSS9</accession>
<reference evidence="3 4" key="1">
    <citation type="submission" date="2018-02" db="EMBL/GenBank/DDBJ databases">
        <title>novel marine gammaproteobacteria from coastal saline agro ecosystem.</title>
        <authorList>
            <person name="Krishnan R."/>
            <person name="Ramesh Kumar N."/>
        </authorList>
    </citation>
    <scope>NUCLEOTIDE SEQUENCE [LARGE SCALE GENOMIC DNA]</scope>
    <source>
        <strain evidence="3 4">228</strain>
    </source>
</reference>
<feature type="domain" description="Type IV pilin Tt1218-like" evidence="2">
    <location>
        <begin position="64"/>
        <end position="109"/>
    </location>
</feature>
<evidence type="ECO:0000313" key="3">
    <source>
        <dbReference type="EMBL" id="PPC77732.1"/>
    </source>
</evidence>
<gene>
    <name evidence="3" type="primary">pilV</name>
    <name evidence="3" type="ORF">C4K68_08670</name>
</gene>
<feature type="transmembrane region" description="Helical" evidence="1">
    <location>
        <begin position="43"/>
        <end position="65"/>
    </location>
</feature>
<keyword evidence="1" id="KW-0472">Membrane</keyword>
<dbReference type="Pfam" id="PF07963">
    <property type="entry name" value="N_methyl"/>
    <property type="match status" value="1"/>
</dbReference>
<dbReference type="InterPro" id="IPR054402">
    <property type="entry name" value="Tt1218-like_dom"/>
</dbReference>
<dbReference type="Proteomes" id="UP000238196">
    <property type="component" value="Unassembled WGS sequence"/>
</dbReference>
<protein>
    <submittedName>
        <fullName evidence="3">Type IV pilus modification protein PilV</fullName>
    </submittedName>
</protein>
<sequence>MSGVLSVPSSLRQDALFQQHPDRRHRTRLRSGRRLPCAGQRGVGLIEILVALIVLAIGLLGVAALQTSSLRNNQSSFDRANAVVLVNDIVERMRANASVAKSDGYSLAFSSSSSNSCPLPTGSSRADVDLSEWRTTIIDTLGDSACGAVSCTDGLCTITIRYDDSRALEGAAAQTLVSTVLM</sequence>
<dbReference type="NCBIfam" id="TIGR02523">
    <property type="entry name" value="type_IV_pilV"/>
    <property type="match status" value="1"/>
</dbReference>
<dbReference type="EMBL" id="PRLP01000026">
    <property type="protein sequence ID" value="PPC77732.1"/>
    <property type="molecule type" value="Genomic_DNA"/>
</dbReference>
<name>A0A2S5KSS9_9PROT</name>
<proteinExistence type="predicted"/>
<dbReference type="NCBIfam" id="TIGR02532">
    <property type="entry name" value="IV_pilin_GFxxxE"/>
    <property type="match status" value="1"/>
</dbReference>
<keyword evidence="1" id="KW-0812">Transmembrane</keyword>